<keyword evidence="9" id="KW-1185">Reference proteome</keyword>
<dbReference type="GO" id="GO:0016020">
    <property type="term" value="C:membrane"/>
    <property type="evidence" value="ECO:0007669"/>
    <property type="project" value="UniProtKB-SubCell"/>
</dbReference>
<protein>
    <submittedName>
        <fullName evidence="8">Solute carrier family 15 member 2</fullName>
    </submittedName>
</protein>
<organism evidence="8 9">
    <name type="scientific">Geodia barretti</name>
    <name type="common">Barrett's horny sponge</name>
    <dbReference type="NCBI Taxonomy" id="519541"/>
    <lineage>
        <taxon>Eukaryota</taxon>
        <taxon>Metazoa</taxon>
        <taxon>Porifera</taxon>
        <taxon>Demospongiae</taxon>
        <taxon>Heteroscleromorpha</taxon>
        <taxon>Tetractinellida</taxon>
        <taxon>Astrophorina</taxon>
        <taxon>Geodiidae</taxon>
        <taxon>Geodia</taxon>
    </lineage>
</organism>
<keyword evidence="6 7" id="KW-0472">Membrane</keyword>
<dbReference type="InterPro" id="IPR036259">
    <property type="entry name" value="MFS_trans_sf"/>
</dbReference>
<reference evidence="8" key="1">
    <citation type="submission" date="2023-03" db="EMBL/GenBank/DDBJ databases">
        <authorList>
            <person name="Steffen K."/>
            <person name="Cardenas P."/>
        </authorList>
    </citation>
    <scope>NUCLEOTIDE SEQUENCE</scope>
</reference>
<keyword evidence="4" id="KW-0813">Transport</keyword>
<dbReference type="Proteomes" id="UP001174909">
    <property type="component" value="Unassembled WGS sequence"/>
</dbReference>
<keyword evidence="4" id="KW-0653">Protein transport</keyword>
<dbReference type="InterPro" id="IPR000109">
    <property type="entry name" value="POT_fam"/>
</dbReference>
<proteinExistence type="inferred from homology"/>
<dbReference type="GO" id="GO:0022857">
    <property type="term" value="F:transmembrane transporter activity"/>
    <property type="evidence" value="ECO:0007669"/>
    <property type="project" value="InterPro"/>
</dbReference>
<dbReference type="AlphaFoldDB" id="A0AA35WQJ1"/>
<dbReference type="EMBL" id="CASHTH010002380">
    <property type="protein sequence ID" value="CAI8029079.1"/>
    <property type="molecule type" value="Genomic_DNA"/>
</dbReference>
<keyword evidence="5 7" id="KW-1133">Transmembrane helix</keyword>
<name>A0AA35WQJ1_GEOBA</name>
<feature type="transmembrane region" description="Helical" evidence="7">
    <location>
        <begin position="76"/>
        <end position="97"/>
    </location>
</feature>
<evidence type="ECO:0000256" key="6">
    <source>
        <dbReference type="ARBA" id="ARBA00023136"/>
    </source>
</evidence>
<evidence type="ECO:0000313" key="9">
    <source>
        <dbReference type="Proteomes" id="UP001174909"/>
    </source>
</evidence>
<gene>
    <name evidence="8" type="ORF">GBAR_LOCUS16542</name>
</gene>
<evidence type="ECO:0000313" key="8">
    <source>
        <dbReference type="EMBL" id="CAI8029079.1"/>
    </source>
</evidence>
<evidence type="ECO:0000256" key="3">
    <source>
        <dbReference type="ARBA" id="ARBA00022692"/>
    </source>
</evidence>
<comment type="similarity">
    <text evidence="2">Belongs to the major facilitator superfamily. Proton-dependent oligopeptide transporter (POT/PTR) (TC 2.A.17) family.</text>
</comment>
<keyword evidence="3 7" id="KW-0812">Transmembrane</keyword>
<accession>A0AA35WQJ1</accession>
<dbReference type="Pfam" id="PF00854">
    <property type="entry name" value="PTR2"/>
    <property type="match status" value="1"/>
</dbReference>
<comment type="subcellular location">
    <subcellularLocation>
        <location evidence="1">Membrane</location>
        <topology evidence="1">Multi-pass membrane protein</topology>
    </subcellularLocation>
</comment>
<sequence>MFLPLPIFWALFDQQGSRWTLQAVLMNGELGTVAVKPDQMQALNPILILVFIPIFEFGVYPLAAKCRLLKRPLQRMVVGMVIAGLSFMVAGFVQISVQNADTSISSGHAKIVVINSSPDTLNTRLFDQNFNLSSAETFSRTVGHLSNQTLCVTSDLSAEDPCSSGSSLNFSLSSQHIVQLVVYNDDGELGITMISEKESLPDGGKSSFRVINTVVPESYVNFTLYSKRCNCSLESCGSEVLTQHIPFQPSLTQCKWTPRGTTIVQDQHQGKIVTLSSFRLAEYTLLFWGTLTMKSIQPVWWSYMPQTLSVCSSKSQCTSSLLWARSSSPSLD</sequence>
<evidence type="ECO:0000256" key="4">
    <source>
        <dbReference type="ARBA" id="ARBA00022856"/>
    </source>
</evidence>
<keyword evidence="4" id="KW-0571">Peptide transport</keyword>
<dbReference type="PANTHER" id="PTHR11654">
    <property type="entry name" value="OLIGOPEPTIDE TRANSPORTER-RELATED"/>
    <property type="match status" value="1"/>
</dbReference>
<dbReference type="GO" id="GO:0015833">
    <property type="term" value="P:peptide transport"/>
    <property type="evidence" value="ECO:0007669"/>
    <property type="project" value="UniProtKB-KW"/>
</dbReference>
<evidence type="ECO:0000256" key="1">
    <source>
        <dbReference type="ARBA" id="ARBA00004141"/>
    </source>
</evidence>
<dbReference type="Gene3D" id="1.20.1250.20">
    <property type="entry name" value="MFS general substrate transporter like domains"/>
    <property type="match status" value="1"/>
</dbReference>
<evidence type="ECO:0000256" key="2">
    <source>
        <dbReference type="ARBA" id="ARBA00005982"/>
    </source>
</evidence>
<evidence type="ECO:0000256" key="5">
    <source>
        <dbReference type="ARBA" id="ARBA00022989"/>
    </source>
</evidence>
<comment type="caution">
    <text evidence="8">The sequence shown here is derived from an EMBL/GenBank/DDBJ whole genome shotgun (WGS) entry which is preliminary data.</text>
</comment>
<feature type="transmembrane region" description="Helical" evidence="7">
    <location>
        <begin position="42"/>
        <end position="64"/>
    </location>
</feature>
<evidence type="ECO:0000256" key="7">
    <source>
        <dbReference type="SAM" id="Phobius"/>
    </source>
</evidence>